<sequence length="121" mass="13411">MLPTPPEPLRLAFRLRVGLRHRDGGGDHPKEERLDREATTEAFGEFLAGRILGKNQIHFINMVIGHLTRNGAMEVDRLYESPFTEIAPQGPDGLFPSDDIDRIVSILDSVRATATPVPEVA</sequence>
<dbReference type="Pfam" id="PF08463">
    <property type="entry name" value="EcoEI_R_C"/>
    <property type="match status" value="1"/>
</dbReference>
<keyword evidence="3" id="KW-1185">Reference proteome</keyword>
<evidence type="ECO:0000313" key="2">
    <source>
        <dbReference type="EMBL" id="MDZ5493020.1"/>
    </source>
</evidence>
<gene>
    <name evidence="2" type="ORF">U2F25_26710</name>
</gene>
<name>A0ABU5JK75_9ACTN</name>
<accession>A0ABU5JK75</accession>
<evidence type="ECO:0000259" key="1">
    <source>
        <dbReference type="Pfam" id="PF08463"/>
    </source>
</evidence>
<organism evidence="2 3">
    <name type="scientific">Micromonospora sicca</name>
    <dbReference type="NCBI Taxonomy" id="2202420"/>
    <lineage>
        <taxon>Bacteria</taxon>
        <taxon>Bacillati</taxon>
        <taxon>Actinomycetota</taxon>
        <taxon>Actinomycetes</taxon>
        <taxon>Micromonosporales</taxon>
        <taxon>Micromonosporaceae</taxon>
        <taxon>Micromonospora</taxon>
    </lineage>
</organism>
<feature type="domain" description="EcoEI R protein C-terminal" evidence="1">
    <location>
        <begin position="36"/>
        <end position="109"/>
    </location>
</feature>
<reference evidence="2 3" key="1">
    <citation type="submission" date="2023-12" db="EMBL/GenBank/DDBJ databases">
        <title>Micromonospora sp. nov., isolated from Atacama Desert.</title>
        <authorList>
            <person name="Carro L."/>
            <person name="Golinska P."/>
            <person name="Klenk H.-P."/>
            <person name="Goodfellow M."/>
        </authorList>
    </citation>
    <scope>NUCLEOTIDE SEQUENCE [LARGE SCALE GENOMIC DNA]</scope>
    <source>
        <strain evidence="2 3">4G53</strain>
    </source>
</reference>
<dbReference type="InterPro" id="IPR013670">
    <property type="entry name" value="EcoEI_R_C_dom"/>
</dbReference>
<proteinExistence type="predicted"/>
<dbReference type="RefSeq" id="WP_322442673.1">
    <property type="nucleotide sequence ID" value="NZ_JAXOTQ010000039.1"/>
</dbReference>
<evidence type="ECO:0000313" key="3">
    <source>
        <dbReference type="Proteomes" id="UP001290101"/>
    </source>
</evidence>
<protein>
    <submittedName>
        <fullName evidence="2">Type I restriction-modification enzyme R subunit C-terminal domain-containing protein</fullName>
    </submittedName>
</protein>
<comment type="caution">
    <text evidence="2">The sequence shown here is derived from an EMBL/GenBank/DDBJ whole genome shotgun (WGS) entry which is preliminary data.</text>
</comment>
<dbReference type="Proteomes" id="UP001290101">
    <property type="component" value="Unassembled WGS sequence"/>
</dbReference>
<dbReference type="EMBL" id="JAXOTQ010000039">
    <property type="protein sequence ID" value="MDZ5493020.1"/>
    <property type="molecule type" value="Genomic_DNA"/>
</dbReference>